<reference evidence="1" key="2">
    <citation type="journal article" date="2023" name="IMA Fungus">
        <title>Comparative genomic study of the Penicillium genus elucidates a diverse pangenome and 15 lateral gene transfer events.</title>
        <authorList>
            <person name="Petersen C."/>
            <person name="Sorensen T."/>
            <person name="Nielsen M.R."/>
            <person name="Sondergaard T.E."/>
            <person name="Sorensen J.L."/>
            <person name="Fitzpatrick D.A."/>
            <person name="Frisvad J.C."/>
            <person name="Nielsen K.L."/>
        </authorList>
    </citation>
    <scope>NUCLEOTIDE SEQUENCE</scope>
    <source>
        <strain evidence="1">IBT 19713</strain>
    </source>
</reference>
<dbReference type="Proteomes" id="UP001150941">
    <property type="component" value="Unassembled WGS sequence"/>
</dbReference>
<evidence type="ECO:0000313" key="2">
    <source>
        <dbReference type="Proteomes" id="UP001150941"/>
    </source>
</evidence>
<keyword evidence="2" id="KW-1185">Reference proteome</keyword>
<reference evidence="1" key="1">
    <citation type="submission" date="2022-11" db="EMBL/GenBank/DDBJ databases">
        <authorList>
            <person name="Petersen C."/>
        </authorList>
    </citation>
    <scope>NUCLEOTIDE SEQUENCE</scope>
    <source>
        <strain evidence="1">IBT 19713</strain>
    </source>
</reference>
<evidence type="ECO:0000313" key="1">
    <source>
        <dbReference type="EMBL" id="KAJ5239888.1"/>
    </source>
</evidence>
<dbReference type="OrthoDB" id="9997739at2759"/>
<accession>A0A9W9TT96</accession>
<dbReference type="RefSeq" id="XP_058332807.1">
    <property type="nucleotide sequence ID" value="XM_058473804.1"/>
</dbReference>
<sequence length="174" mass="20489">MDFGRCCEFVDTGDYSIPFPTRESHLIEEDRPAWTPLKRWNPTQLSENIFHSTSIDGYIARLGEQVGRSTWDEDDEPTDPTEDYTEILLAHARVHRVAHQTEWTSLRVLSLYRLTRLLANFTISEDRRSYRRYYIQKLLCDYAAWNVEILMHDAGFEELLDAAPSLEKVIFRLM</sequence>
<name>A0A9W9TT96_9EURO</name>
<proteinExistence type="predicted"/>
<dbReference type="GeneID" id="83201107"/>
<dbReference type="EMBL" id="JAPQKS010000003">
    <property type="protein sequence ID" value="KAJ5239888.1"/>
    <property type="molecule type" value="Genomic_DNA"/>
</dbReference>
<gene>
    <name evidence="1" type="ORF">N7468_004507</name>
</gene>
<organism evidence="1 2">
    <name type="scientific">Penicillium chermesinum</name>
    <dbReference type="NCBI Taxonomy" id="63820"/>
    <lineage>
        <taxon>Eukaryota</taxon>
        <taxon>Fungi</taxon>
        <taxon>Dikarya</taxon>
        <taxon>Ascomycota</taxon>
        <taxon>Pezizomycotina</taxon>
        <taxon>Eurotiomycetes</taxon>
        <taxon>Eurotiomycetidae</taxon>
        <taxon>Eurotiales</taxon>
        <taxon>Aspergillaceae</taxon>
        <taxon>Penicillium</taxon>
    </lineage>
</organism>
<protein>
    <submittedName>
        <fullName evidence="1">Uncharacterized protein</fullName>
    </submittedName>
</protein>
<dbReference type="AlphaFoldDB" id="A0A9W9TT96"/>
<comment type="caution">
    <text evidence="1">The sequence shown here is derived from an EMBL/GenBank/DDBJ whole genome shotgun (WGS) entry which is preliminary data.</text>
</comment>